<keyword evidence="2" id="KW-0238">DNA-binding</keyword>
<dbReference type="InterPro" id="IPR036390">
    <property type="entry name" value="WH_DNA-bd_sf"/>
</dbReference>
<dbReference type="PANTHER" id="PTHR44846">
    <property type="entry name" value="MANNOSYL-D-GLYCERATE TRANSPORT/METABOLISM SYSTEM REPRESSOR MNGR-RELATED"/>
    <property type="match status" value="1"/>
</dbReference>
<dbReference type="AlphaFoldDB" id="A0A6L8LMS9"/>
<dbReference type="NCBIfam" id="TIGR02325">
    <property type="entry name" value="C_P_lyase_phnF"/>
    <property type="match status" value="1"/>
</dbReference>
<proteinExistence type="predicted"/>
<protein>
    <submittedName>
        <fullName evidence="5">Phosphonate metabolism transcriptional regulator PhnF</fullName>
    </submittedName>
</protein>
<dbReference type="InterPro" id="IPR012702">
    <property type="entry name" value="CP_lyase_PhnF"/>
</dbReference>
<dbReference type="SMART" id="SM00345">
    <property type="entry name" value="HTH_GNTR"/>
    <property type="match status" value="1"/>
</dbReference>
<dbReference type="InterPro" id="IPR011663">
    <property type="entry name" value="UTRA"/>
</dbReference>
<dbReference type="InterPro" id="IPR036388">
    <property type="entry name" value="WH-like_DNA-bd_sf"/>
</dbReference>
<dbReference type="Proteomes" id="UP000479043">
    <property type="component" value="Unassembled WGS sequence"/>
</dbReference>
<evidence type="ECO:0000256" key="1">
    <source>
        <dbReference type="ARBA" id="ARBA00023015"/>
    </source>
</evidence>
<dbReference type="SUPFAM" id="SSF46785">
    <property type="entry name" value="Winged helix' DNA-binding domain"/>
    <property type="match status" value="1"/>
</dbReference>
<dbReference type="PANTHER" id="PTHR44846:SF1">
    <property type="entry name" value="MANNOSYL-D-GLYCERATE TRANSPORT_METABOLISM SYSTEM REPRESSOR MNGR-RELATED"/>
    <property type="match status" value="1"/>
</dbReference>
<organism evidence="5 6">
    <name type="scientific">Thalassovita mangrovi</name>
    <dbReference type="NCBI Taxonomy" id="2692236"/>
    <lineage>
        <taxon>Bacteria</taxon>
        <taxon>Pseudomonadati</taxon>
        <taxon>Pseudomonadota</taxon>
        <taxon>Alphaproteobacteria</taxon>
        <taxon>Rhodobacterales</taxon>
        <taxon>Roseobacteraceae</taxon>
        <taxon>Thalassovita</taxon>
    </lineage>
</organism>
<dbReference type="Gene3D" id="1.10.10.10">
    <property type="entry name" value="Winged helix-like DNA-binding domain superfamily/Winged helix DNA-binding domain"/>
    <property type="match status" value="1"/>
</dbReference>
<dbReference type="EMBL" id="WWEN01000010">
    <property type="protein sequence ID" value="MYM57195.1"/>
    <property type="molecule type" value="Genomic_DNA"/>
</dbReference>
<dbReference type="Pfam" id="PF00392">
    <property type="entry name" value="GntR"/>
    <property type="match status" value="1"/>
</dbReference>
<keyword evidence="3" id="KW-0804">Transcription</keyword>
<keyword evidence="1" id="KW-0805">Transcription regulation</keyword>
<comment type="caution">
    <text evidence="5">The sequence shown here is derived from an EMBL/GenBank/DDBJ whole genome shotgun (WGS) entry which is preliminary data.</text>
</comment>
<sequence length="239" mass="26619">MSRDKWKSIRDAIEDDIASGRLHPGDRLPTEPQLAEQHSVGRHSVRKAIAELAKTGKLSVEQGRGTFVESAPTIAYAIGKRTRLRKNLHAQGIDVSGELLGAERIAASGRVQHALWLEPGAPVIESRRITYADKLPISTGRSYRSAERFPDFVERMELLRSVTETYKSYGIDDYLRGETSIHSRLARPEEAKILKQHPDLPVMVIRAVDTMLDGTPLSFSEAIWSATRVKFTFDSDGGL</sequence>
<dbReference type="Pfam" id="PF07702">
    <property type="entry name" value="UTRA"/>
    <property type="match status" value="1"/>
</dbReference>
<evidence type="ECO:0000259" key="4">
    <source>
        <dbReference type="PROSITE" id="PS50949"/>
    </source>
</evidence>
<dbReference type="SUPFAM" id="SSF64288">
    <property type="entry name" value="Chorismate lyase-like"/>
    <property type="match status" value="1"/>
</dbReference>
<dbReference type="GO" id="GO:0003700">
    <property type="term" value="F:DNA-binding transcription factor activity"/>
    <property type="evidence" value="ECO:0007669"/>
    <property type="project" value="InterPro"/>
</dbReference>
<dbReference type="InterPro" id="IPR000524">
    <property type="entry name" value="Tscrpt_reg_HTH_GntR"/>
</dbReference>
<dbReference type="Gene3D" id="3.40.1410.10">
    <property type="entry name" value="Chorismate lyase-like"/>
    <property type="match status" value="1"/>
</dbReference>
<dbReference type="PRINTS" id="PR00035">
    <property type="entry name" value="HTHGNTR"/>
</dbReference>
<accession>A0A6L8LMS9</accession>
<dbReference type="GO" id="GO:0045892">
    <property type="term" value="P:negative regulation of DNA-templated transcription"/>
    <property type="evidence" value="ECO:0007669"/>
    <property type="project" value="TreeGrafter"/>
</dbReference>
<evidence type="ECO:0000313" key="6">
    <source>
        <dbReference type="Proteomes" id="UP000479043"/>
    </source>
</evidence>
<dbReference type="InterPro" id="IPR050679">
    <property type="entry name" value="Bact_HTH_transcr_reg"/>
</dbReference>
<dbReference type="GO" id="GO:0003677">
    <property type="term" value="F:DNA binding"/>
    <property type="evidence" value="ECO:0007669"/>
    <property type="project" value="UniProtKB-KW"/>
</dbReference>
<feature type="domain" description="HTH gntR-type" evidence="4">
    <location>
        <begin position="3"/>
        <end position="71"/>
    </location>
</feature>
<evidence type="ECO:0000313" key="5">
    <source>
        <dbReference type="EMBL" id="MYM57195.1"/>
    </source>
</evidence>
<dbReference type="InterPro" id="IPR028978">
    <property type="entry name" value="Chorismate_lyase_/UTRA_dom_sf"/>
</dbReference>
<dbReference type="SMART" id="SM00866">
    <property type="entry name" value="UTRA"/>
    <property type="match status" value="1"/>
</dbReference>
<dbReference type="CDD" id="cd07377">
    <property type="entry name" value="WHTH_GntR"/>
    <property type="match status" value="1"/>
</dbReference>
<gene>
    <name evidence="5" type="primary">phnF</name>
    <name evidence="5" type="ORF">GR167_17900</name>
</gene>
<dbReference type="RefSeq" id="WP_160975107.1">
    <property type="nucleotide sequence ID" value="NZ_WWEN01000010.1"/>
</dbReference>
<evidence type="ECO:0000256" key="2">
    <source>
        <dbReference type="ARBA" id="ARBA00023125"/>
    </source>
</evidence>
<keyword evidence="6" id="KW-1185">Reference proteome</keyword>
<reference evidence="5 6" key="1">
    <citation type="submission" date="2020-01" db="EMBL/GenBank/DDBJ databases">
        <authorList>
            <person name="Chen S."/>
        </authorList>
    </citation>
    <scope>NUCLEOTIDE SEQUENCE [LARGE SCALE GENOMIC DNA]</scope>
    <source>
        <strain evidence="5 6">GS-10</strain>
    </source>
</reference>
<name>A0A6L8LMS9_9RHOB</name>
<evidence type="ECO:0000256" key="3">
    <source>
        <dbReference type="ARBA" id="ARBA00023163"/>
    </source>
</evidence>
<dbReference type="PROSITE" id="PS50949">
    <property type="entry name" value="HTH_GNTR"/>
    <property type="match status" value="1"/>
</dbReference>